<organism evidence="8 9">
    <name type="scientific">Rufibacter latericius</name>
    <dbReference type="NCBI Taxonomy" id="2487040"/>
    <lineage>
        <taxon>Bacteria</taxon>
        <taxon>Pseudomonadati</taxon>
        <taxon>Bacteroidota</taxon>
        <taxon>Cytophagia</taxon>
        <taxon>Cytophagales</taxon>
        <taxon>Hymenobacteraceae</taxon>
        <taxon>Rufibacter</taxon>
    </lineage>
</organism>
<dbReference type="InterPro" id="IPR012944">
    <property type="entry name" value="SusD_RagB_dom"/>
</dbReference>
<evidence type="ECO:0000256" key="1">
    <source>
        <dbReference type="ARBA" id="ARBA00004442"/>
    </source>
</evidence>
<evidence type="ECO:0000259" key="7">
    <source>
        <dbReference type="Pfam" id="PF14322"/>
    </source>
</evidence>
<keyword evidence="3" id="KW-0732">Signal</keyword>
<dbReference type="OrthoDB" id="5694214at2"/>
<evidence type="ECO:0000313" key="8">
    <source>
        <dbReference type="EMBL" id="RNI31437.1"/>
    </source>
</evidence>
<feature type="domain" description="RagB/SusD" evidence="6">
    <location>
        <begin position="313"/>
        <end position="607"/>
    </location>
</feature>
<dbReference type="RefSeq" id="WP_123125340.1">
    <property type="nucleotide sequence ID" value="NZ_RJJD01000001.1"/>
</dbReference>
<evidence type="ECO:0000256" key="5">
    <source>
        <dbReference type="ARBA" id="ARBA00023237"/>
    </source>
</evidence>
<keyword evidence="9" id="KW-1185">Reference proteome</keyword>
<dbReference type="SUPFAM" id="SSF48452">
    <property type="entry name" value="TPR-like"/>
    <property type="match status" value="1"/>
</dbReference>
<dbReference type="AlphaFoldDB" id="A0A3M9N284"/>
<dbReference type="InterPro" id="IPR033985">
    <property type="entry name" value="SusD-like_N"/>
</dbReference>
<evidence type="ECO:0000256" key="4">
    <source>
        <dbReference type="ARBA" id="ARBA00023136"/>
    </source>
</evidence>
<dbReference type="InterPro" id="IPR011990">
    <property type="entry name" value="TPR-like_helical_dom_sf"/>
</dbReference>
<dbReference type="Gene3D" id="1.25.40.390">
    <property type="match status" value="1"/>
</dbReference>
<evidence type="ECO:0000259" key="6">
    <source>
        <dbReference type="Pfam" id="PF07980"/>
    </source>
</evidence>
<comment type="subcellular location">
    <subcellularLocation>
        <location evidence="1">Cell outer membrane</location>
    </subcellularLocation>
</comment>
<reference evidence="8 9" key="1">
    <citation type="submission" date="2018-11" db="EMBL/GenBank/DDBJ databases">
        <title>Rufibacter latericius sp. nov., isolated from water in Baiyang Lake.</title>
        <authorList>
            <person name="Yang Y."/>
        </authorList>
    </citation>
    <scope>NUCLEOTIDE SEQUENCE [LARGE SCALE GENOMIC DNA]</scope>
    <source>
        <strain evidence="8 9">R-22-1c-1</strain>
    </source>
</reference>
<keyword evidence="4" id="KW-0472">Membrane</keyword>
<dbReference type="GO" id="GO:0009279">
    <property type="term" value="C:cell outer membrane"/>
    <property type="evidence" value="ECO:0007669"/>
    <property type="project" value="UniProtKB-SubCell"/>
</dbReference>
<dbReference type="Pfam" id="PF07980">
    <property type="entry name" value="SusD_RagB"/>
    <property type="match status" value="1"/>
</dbReference>
<accession>A0A3M9N284</accession>
<comment type="similarity">
    <text evidence="2">Belongs to the SusD family.</text>
</comment>
<gene>
    <name evidence="8" type="ORF">EFB08_02630</name>
</gene>
<protein>
    <submittedName>
        <fullName evidence="8">RagB/SusD family nutrient uptake outer membrane protein</fullName>
    </submittedName>
</protein>
<sequence>MKKIKSIILVGLLTSLNFSCNDDFLDQIPDDRLTLESTFKNKNTIDQYLANVYSQIPDDVSQRGLGGDGNVGPWLAASDEAEYVWGFVGSNSVNIGAWDPTSGFVNSIWSNFYRGIRRANVFIENVDQCTDCGANGAIVKRYKAEARALRGLYYYYLMRLYGPVVLVGNESVPVDAPADQLKMHRSSYDECVAYVLQELNAAAQDLPNGTDPDQYGRMTKPYVQAIKSQVLLFAASPLFNGNSDYASLVSTDGKQLINQQYDVNKWKLAADAAKAFIDEFVPGTFDLYRKNNAQGQFDPYLSTRDVFLDEWNKEVIFARIDAGINPRQYEMTPFHAGAQAEAKGSGGLGATQHIVDAYFTANGRSINDPKSGYMASGFTSFKAPNDTEARQVFNQWVNREPRFYVGITYDNSLWLNQNTGNIVTRTWYEGNSGKNSGAGNDYTPTGYIVRKNMSTGDWRNGGRSYVMLRLAEIYLNYAEALNEYNPGHPDILTYVNLIRNRAGIPEYGSAELEAPTGQEAVREAIRKERQVELAFENVRYFDARRWKIAETAFNGPTYALDISARQIENFYNKVPFETRVFTKRHYLWPIPQSEMNINKLLVQNTGW</sequence>
<keyword evidence="5" id="KW-0998">Cell outer membrane</keyword>
<dbReference type="Pfam" id="PF14322">
    <property type="entry name" value="SusD-like_3"/>
    <property type="match status" value="1"/>
</dbReference>
<evidence type="ECO:0000256" key="2">
    <source>
        <dbReference type="ARBA" id="ARBA00006275"/>
    </source>
</evidence>
<evidence type="ECO:0000313" key="9">
    <source>
        <dbReference type="Proteomes" id="UP000272117"/>
    </source>
</evidence>
<feature type="domain" description="SusD-like N-terminal" evidence="7">
    <location>
        <begin position="23"/>
        <end position="231"/>
    </location>
</feature>
<name>A0A3M9N284_9BACT</name>
<proteinExistence type="inferred from homology"/>
<comment type="caution">
    <text evidence="8">The sequence shown here is derived from an EMBL/GenBank/DDBJ whole genome shotgun (WGS) entry which is preliminary data.</text>
</comment>
<dbReference type="EMBL" id="RJJD01000001">
    <property type="protein sequence ID" value="RNI31437.1"/>
    <property type="molecule type" value="Genomic_DNA"/>
</dbReference>
<evidence type="ECO:0000256" key="3">
    <source>
        <dbReference type="ARBA" id="ARBA00022729"/>
    </source>
</evidence>
<dbReference type="Proteomes" id="UP000272117">
    <property type="component" value="Unassembled WGS sequence"/>
</dbReference>